<protein>
    <recommendedName>
        <fullName evidence="1">Methyltransferase domain-containing protein</fullName>
    </recommendedName>
</protein>
<dbReference type="Proteomes" id="UP000176897">
    <property type="component" value="Unassembled WGS sequence"/>
</dbReference>
<evidence type="ECO:0000313" key="3">
    <source>
        <dbReference type="Proteomes" id="UP000176897"/>
    </source>
</evidence>
<gene>
    <name evidence="2" type="ORF">A3B21_01155</name>
</gene>
<dbReference type="InterPro" id="IPR029063">
    <property type="entry name" value="SAM-dependent_MTases_sf"/>
</dbReference>
<sequence length="343" mass="39014">MTSKQTGSGIFMHAPEATSGLFRMSVTERLNLSRIAVLEKVSFDRQMRLLRASEAGINFARSDYKDVYAFFQEASKDYDSDLVNPYWAFTHDILKFILMKFITEHFRDARTTHVFDAGAGTGNWSRFVLSLGVSMHGIMFDMNANMLRVAKPKLVQVHNNVRIVEGNLEVLSDFPSQRSNLVLCMHNVIGLGRNTELILHNLCTYLEDDGLAFIMAMNKYHAFNFTRQFRDETEVLRVVHDGTVKFKTDMPEIFCYTPEEFEKILRDAGFEDVTILGFPVTVYPSIQDTKLLRMDTSILQLKDSKVRAGLLALEKKLCLYPELAYRGGSSLIAVCKKKIVAST</sequence>
<comment type="caution">
    <text evidence="2">The sequence shown here is derived from an EMBL/GenBank/DDBJ whole genome shotgun (WGS) entry which is preliminary data.</text>
</comment>
<dbReference type="STRING" id="1802401.A3B21_01155"/>
<evidence type="ECO:0000313" key="2">
    <source>
        <dbReference type="EMBL" id="OGL79995.1"/>
    </source>
</evidence>
<dbReference type="InterPro" id="IPR041698">
    <property type="entry name" value="Methyltransf_25"/>
</dbReference>
<name>A0A1F7UP16_9BACT</name>
<dbReference type="SUPFAM" id="SSF53335">
    <property type="entry name" value="S-adenosyl-L-methionine-dependent methyltransferases"/>
    <property type="match status" value="1"/>
</dbReference>
<reference evidence="2 3" key="1">
    <citation type="journal article" date="2016" name="Nat. Commun.">
        <title>Thousands of microbial genomes shed light on interconnected biogeochemical processes in an aquifer system.</title>
        <authorList>
            <person name="Anantharaman K."/>
            <person name="Brown C.T."/>
            <person name="Hug L.A."/>
            <person name="Sharon I."/>
            <person name="Castelle C.J."/>
            <person name="Probst A.J."/>
            <person name="Thomas B.C."/>
            <person name="Singh A."/>
            <person name="Wilkins M.J."/>
            <person name="Karaoz U."/>
            <person name="Brodie E.L."/>
            <person name="Williams K.H."/>
            <person name="Hubbard S.S."/>
            <person name="Banfield J.F."/>
        </authorList>
    </citation>
    <scope>NUCLEOTIDE SEQUENCE [LARGE SCALE GENOMIC DNA]</scope>
</reference>
<dbReference type="CDD" id="cd02440">
    <property type="entry name" value="AdoMet_MTases"/>
    <property type="match status" value="1"/>
</dbReference>
<organism evidence="2 3">
    <name type="scientific">Candidatus Uhrbacteria bacterium RIFCSPLOWO2_01_FULL_47_24</name>
    <dbReference type="NCBI Taxonomy" id="1802401"/>
    <lineage>
        <taxon>Bacteria</taxon>
        <taxon>Candidatus Uhriibacteriota</taxon>
    </lineage>
</organism>
<evidence type="ECO:0000259" key="1">
    <source>
        <dbReference type="Pfam" id="PF13649"/>
    </source>
</evidence>
<proteinExistence type="predicted"/>
<dbReference type="EMBL" id="MGEJ01000019">
    <property type="protein sequence ID" value="OGL79995.1"/>
    <property type="molecule type" value="Genomic_DNA"/>
</dbReference>
<accession>A0A1F7UP16</accession>
<feature type="domain" description="Methyltransferase" evidence="1">
    <location>
        <begin position="114"/>
        <end position="210"/>
    </location>
</feature>
<dbReference type="Pfam" id="PF13649">
    <property type="entry name" value="Methyltransf_25"/>
    <property type="match status" value="1"/>
</dbReference>
<dbReference type="AlphaFoldDB" id="A0A1F7UP16"/>
<dbReference type="Gene3D" id="3.40.50.150">
    <property type="entry name" value="Vaccinia Virus protein VP39"/>
    <property type="match status" value="1"/>
</dbReference>